<evidence type="ECO:0000313" key="2">
    <source>
        <dbReference type="Proteomes" id="UP001234178"/>
    </source>
</evidence>
<proteinExistence type="predicted"/>
<evidence type="ECO:0008006" key="3">
    <source>
        <dbReference type="Google" id="ProtNLM"/>
    </source>
</evidence>
<keyword evidence="2" id="KW-1185">Reference proteome</keyword>
<dbReference type="EMBL" id="JAOYFB010000040">
    <property type="protein sequence ID" value="KAK4037666.1"/>
    <property type="molecule type" value="Genomic_DNA"/>
</dbReference>
<evidence type="ECO:0000313" key="1">
    <source>
        <dbReference type="EMBL" id="KAK4037666.1"/>
    </source>
</evidence>
<accession>A0ABR0B7L6</accession>
<gene>
    <name evidence="1" type="ORF">OUZ56_029697</name>
</gene>
<comment type="caution">
    <text evidence="1">The sequence shown here is derived from an EMBL/GenBank/DDBJ whole genome shotgun (WGS) entry which is preliminary data.</text>
</comment>
<name>A0ABR0B7L6_9CRUS</name>
<dbReference type="Proteomes" id="UP001234178">
    <property type="component" value="Unassembled WGS sequence"/>
</dbReference>
<organism evidence="1 2">
    <name type="scientific">Daphnia magna</name>
    <dbReference type="NCBI Taxonomy" id="35525"/>
    <lineage>
        <taxon>Eukaryota</taxon>
        <taxon>Metazoa</taxon>
        <taxon>Ecdysozoa</taxon>
        <taxon>Arthropoda</taxon>
        <taxon>Crustacea</taxon>
        <taxon>Branchiopoda</taxon>
        <taxon>Diplostraca</taxon>
        <taxon>Cladocera</taxon>
        <taxon>Anomopoda</taxon>
        <taxon>Daphniidae</taxon>
        <taxon>Daphnia</taxon>
    </lineage>
</organism>
<protein>
    <recommendedName>
        <fullName evidence="3">HAT C-terminal dimerisation domain-containing protein</fullName>
    </recommendedName>
</protein>
<reference evidence="1 2" key="1">
    <citation type="journal article" date="2023" name="Nucleic Acids Res.">
        <title>The hologenome of Daphnia magna reveals possible DNA methylation and microbiome-mediated evolution of the host genome.</title>
        <authorList>
            <person name="Chaturvedi A."/>
            <person name="Li X."/>
            <person name="Dhandapani V."/>
            <person name="Marshall H."/>
            <person name="Kissane S."/>
            <person name="Cuenca-Cambronero M."/>
            <person name="Asole G."/>
            <person name="Calvet F."/>
            <person name="Ruiz-Romero M."/>
            <person name="Marangio P."/>
            <person name="Guigo R."/>
            <person name="Rago D."/>
            <person name="Mirbahai L."/>
            <person name="Eastwood N."/>
            <person name="Colbourne J.K."/>
            <person name="Zhou J."/>
            <person name="Mallon E."/>
            <person name="Orsini L."/>
        </authorList>
    </citation>
    <scope>NUCLEOTIDE SEQUENCE [LARGE SCALE GENOMIC DNA]</scope>
    <source>
        <strain evidence="1">LRV0_1</strain>
    </source>
</reference>
<sequence length="79" mass="9083">MSLYPETVEALVCLRSWYKAGLVGEVDVVKHYEDDVDYASDRAIKHPTLQVLHKYENLICVEVGLLLLQRLMEKRTSSC</sequence>